<evidence type="ECO:0000256" key="6">
    <source>
        <dbReference type="ARBA" id="ARBA00038076"/>
    </source>
</evidence>
<keyword evidence="4 7" id="KW-1133">Transmembrane helix</keyword>
<comment type="similarity">
    <text evidence="6">Belongs to the ABC-4 integral membrane protein family.</text>
</comment>
<accession>A0ABR4XMW3</accession>
<keyword evidence="11" id="KW-1185">Reference proteome</keyword>
<evidence type="ECO:0000256" key="7">
    <source>
        <dbReference type="SAM" id="Phobius"/>
    </source>
</evidence>
<evidence type="ECO:0000313" key="10">
    <source>
        <dbReference type="EMBL" id="KGN93461.1"/>
    </source>
</evidence>
<organism evidence="10 11">
    <name type="scientific">Porphyromonas canoris</name>
    <dbReference type="NCBI Taxonomy" id="36875"/>
    <lineage>
        <taxon>Bacteria</taxon>
        <taxon>Pseudomonadati</taxon>
        <taxon>Bacteroidota</taxon>
        <taxon>Bacteroidia</taxon>
        <taxon>Bacteroidales</taxon>
        <taxon>Porphyromonadaceae</taxon>
        <taxon>Porphyromonas</taxon>
    </lineage>
</organism>
<dbReference type="InterPro" id="IPR003838">
    <property type="entry name" value="ABC3_permease_C"/>
</dbReference>
<evidence type="ECO:0000256" key="3">
    <source>
        <dbReference type="ARBA" id="ARBA00022692"/>
    </source>
</evidence>
<evidence type="ECO:0000259" key="8">
    <source>
        <dbReference type="Pfam" id="PF02687"/>
    </source>
</evidence>
<reference evidence="10 11" key="1">
    <citation type="submission" date="2014-08" db="EMBL/GenBank/DDBJ databases">
        <title>Porphyromonas canoris strain:OH2762 Genome sequencing.</title>
        <authorList>
            <person name="Wallis C."/>
            <person name="Deusch O."/>
            <person name="O'Flynn C."/>
            <person name="Davis I."/>
            <person name="Jospin G."/>
            <person name="Darling A.E."/>
            <person name="Coil D.A."/>
            <person name="Alexiev A."/>
            <person name="Horsfall A."/>
            <person name="Kirkwood N."/>
            <person name="Harris S."/>
            <person name="Eisen J.A."/>
        </authorList>
    </citation>
    <scope>NUCLEOTIDE SEQUENCE [LARGE SCALE GENOMIC DNA]</scope>
    <source>
        <strain evidence="11">COT-108 OH2762</strain>
    </source>
</reference>
<feature type="domain" description="ABC3 transporter permease C-terminal" evidence="8">
    <location>
        <begin position="294"/>
        <end position="411"/>
    </location>
</feature>
<feature type="transmembrane region" description="Helical" evidence="7">
    <location>
        <begin position="289"/>
        <end position="314"/>
    </location>
</feature>
<name>A0ABR4XMW3_9PORP</name>
<dbReference type="InterPro" id="IPR025857">
    <property type="entry name" value="MacB_PCD"/>
</dbReference>
<feature type="transmembrane region" description="Helical" evidence="7">
    <location>
        <begin position="338"/>
        <end position="365"/>
    </location>
</feature>
<protein>
    <recommendedName>
        <fullName evidence="12">ABC transport system permease protein</fullName>
    </recommendedName>
</protein>
<dbReference type="Pfam" id="PF02687">
    <property type="entry name" value="FtsX"/>
    <property type="match status" value="1"/>
</dbReference>
<feature type="domain" description="MacB-like periplasmic core" evidence="9">
    <location>
        <begin position="23"/>
        <end position="249"/>
    </location>
</feature>
<evidence type="ECO:0000256" key="1">
    <source>
        <dbReference type="ARBA" id="ARBA00004651"/>
    </source>
</evidence>
<evidence type="ECO:0000256" key="5">
    <source>
        <dbReference type="ARBA" id="ARBA00023136"/>
    </source>
</evidence>
<sequence>MHFLDKERQTEIWYTIRTNKRRSVMTSMGVFFGMFIFTVLLSIGIGMENGMNRQIESVSSNLTAYMLSTTTRPYQGYKNNRRLETTYDDYLQIKKQSKTLSNVVCSMIWENQNGGWMSTINSTQKKGRGYMMGVSTGYLEQNRPALIAGRLLSDRDIVDKKNVCVIGMNVLKSLFDSPEDALGKHIFVSGMSFRVIGVTGEANMQVFGPNSAYSAYIPLPFVANDNPEANVLLLGTPKQDISEEEVKEELFSYFSRKYHIHPEDKDVLISAGMRIIFGLFGMITGGIKILVWLIGMGTLITGIISVSNILLVTVRERQREIGVRRALGAKPRDIFEQFILESVFIISLAGFTGLFLGLLVALGIGSVVENINGIREFIVSPYPQLHILIISILIVLVSGILAGLLPVYKALEVKAIDAIRDE</sequence>
<evidence type="ECO:0000259" key="9">
    <source>
        <dbReference type="Pfam" id="PF12704"/>
    </source>
</evidence>
<keyword evidence="2" id="KW-1003">Cell membrane</keyword>
<evidence type="ECO:0008006" key="12">
    <source>
        <dbReference type="Google" id="ProtNLM"/>
    </source>
</evidence>
<dbReference type="EMBL" id="JQZV01000003">
    <property type="protein sequence ID" value="KGN93461.1"/>
    <property type="molecule type" value="Genomic_DNA"/>
</dbReference>
<dbReference type="Pfam" id="PF12704">
    <property type="entry name" value="MacB_PCD"/>
    <property type="match status" value="1"/>
</dbReference>
<dbReference type="PANTHER" id="PTHR30572">
    <property type="entry name" value="MEMBRANE COMPONENT OF TRANSPORTER-RELATED"/>
    <property type="match status" value="1"/>
</dbReference>
<gene>
    <name evidence="10" type="ORF">HQ43_02180</name>
</gene>
<keyword evidence="5 7" id="KW-0472">Membrane</keyword>
<keyword evidence="3 7" id="KW-0812">Transmembrane</keyword>
<dbReference type="InterPro" id="IPR050250">
    <property type="entry name" value="Macrolide_Exporter_MacB"/>
</dbReference>
<dbReference type="PANTHER" id="PTHR30572:SF4">
    <property type="entry name" value="ABC TRANSPORTER PERMEASE YTRF"/>
    <property type="match status" value="1"/>
</dbReference>
<dbReference type="Proteomes" id="UP000030101">
    <property type="component" value="Unassembled WGS sequence"/>
</dbReference>
<evidence type="ECO:0000256" key="2">
    <source>
        <dbReference type="ARBA" id="ARBA00022475"/>
    </source>
</evidence>
<feature type="transmembrane region" description="Helical" evidence="7">
    <location>
        <begin position="385"/>
        <end position="408"/>
    </location>
</feature>
<evidence type="ECO:0000256" key="4">
    <source>
        <dbReference type="ARBA" id="ARBA00022989"/>
    </source>
</evidence>
<evidence type="ECO:0000313" key="11">
    <source>
        <dbReference type="Proteomes" id="UP000030101"/>
    </source>
</evidence>
<proteinExistence type="inferred from homology"/>
<comment type="caution">
    <text evidence="10">The sequence shown here is derived from an EMBL/GenBank/DDBJ whole genome shotgun (WGS) entry which is preliminary data.</text>
</comment>
<feature type="transmembrane region" description="Helical" evidence="7">
    <location>
        <begin position="24"/>
        <end position="45"/>
    </location>
</feature>
<comment type="subcellular location">
    <subcellularLocation>
        <location evidence="1">Cell membrane</location>
        <topology evidence="1">Multi-pass membrane protein</topology>
    </subcellularLocation>
</comment>